<protein>
    <submittedName>
        <fullName evidence="1">Uncharacterized protein</fullName>
    </submittedName>
</protein>
<dbReference type="Proteomes" id="UP000723463">
    <property type="component" value="Unassembled WGS sequence"/>
</dbReference>
<keyword evidence="2" id="KW-1185">Reference proteome</keyword>
<comment type="caution">
    <text evidence="1">The sequence shown here is derived from an EMBL/GenBank/DDBJ whole genome shotgun (WGS) entry which is preliminary data.</text>
</comment>
<reference evidence="1" key="1">
    <citation type="journal article" date="2020" name="Fungal Divers.">
        <title>Resolving the Mortierellaceae phylogeny through synthesis of multi-gene phylogenetics and phylogenomics.</title>
        <authorList>
            <person name="Vandepol N."/>
            <person name="Liber J."/>
            <person name="Desiro A."/>
            <person name="Na H."/>
            <person name="Kennedy M."/>
            <person name="Barry K."/>
            <person name="Grigoriev I.V."/>
            <person name="Miller A.N."/>
            <person name="O'Donnell K."/>
            <person name="Stajich J.E."/>
            <person name="Bonito G."/>
        </authorList>
    </citation>
    <scope>NUCLEOTIDE SEQUENCE</scope>
    <source>
        <strain evidence="1">NRRL 2591</strain>
    </source>
</reference>
<feature type="non-terminal residue" evidence="1">
    <location>
        <position position="1"/>
    </location>
</feature>
<dbReference type="AlphaFoldDB" id="A0A9P6EWG4"/>
<accession>A0A9P6EWG4</accession>
<gene>
    <name evidence="1" type="ORF">EC957_010991</name>
</gene>
<dbReference type="EMBL" id="JAAAXW010000726">
    <property type="protein sequence ID" value="KAF9536427.1"/>
    <property type="molecule type" value="Genomic_DNA"/>
</dbReference>
<proteinExistence type="predicted"/>
<evidence type="ECO:0000313" key="1">
    <source>
        <dbReference type="EMBL" id="KAF9536427.1"/>
    </source>
</evidence>
<organism evidence="1 2">
    <name type="scientific">Mortierella hygrophila</name>
    <dbReference type="NCBI Taxonomy" id="979708"/>
    <lineage>
        <taxon>Eukaryota</taxon>
        <taxon>Fungi</taxon>
        <taxon>Fungi incertae sedis</taxon>
        <taxon>Mucoromycota</taxon>
        <taxon>Mortierellomycotina</taxon>
        <taxon>Mortierellomycetes</taxon>
        <taxon>Mortierellales</taxon>
        <taxon>Mortierellaceae</taxon>
        <taxon>Mortierella</taxon>
    </lineage>
</organism>
<name>A0A9P6EWG4_9FUNG</name>
<sequence>PALEIDGFDISRTLMEARKVLVRNQCHLSATPEILALNFIFTRELLEDHFPGEVVRALATRQKMEPTAEDVSVLVSTALYSVAHEYCDSLMFIREKALGSTSIAANLVLAYSSTSDFWQDAVLGNEDTYIQRSVNGLITATFGALNLEQHWSRDLLPTPRNYEEQLFPDYFGSFKKLPIVVAEIKSPTAAYDMVELDNRRVPCMMKLSLDQLLAANVKNPVVVGLLINEGRCRLMSLQLVHEALYIPVELGRFDVPQSKYQLSLLLPGIAPLMVAKDLVSQTINAIKSRPPSFKVPQTTSPLVRPSYHVQGIKIPAPLPPAVGL</sequence>
<evidence type="ECO:0000313" key="2">
    <source>
        <dbReference type="Proteomes" id="UP000723463"/>
    </source>
</evidence>